<evidence type="ECO:0000313" key="1">
    <source>
        <dbReference type="EMBL" id="CAD9397839.1"/>
    </source>
</evidence>
<reference evidence="1" key="1">
    <citation type="submission" date="2021-01" db="EMBL/GenBank/DDBJ databases">
        <authorList>
            <person name="Corre E."/>
            <person name="Pelletier E."/>
            <person name="Niang G."/>
            <person name="Scheremetjew M."/>
            <person name="Finn R."/>
            <person name="Kale V."/>
            <person name="Holt S."/>
            <person name="Cochrane G."/>
            <person name="Meng A."/>
            <person name="Brown T."/>
            <person name="Cohen L."/>
        </authorList>
    </citation>
    <scope>NUCLEOTIDE SEQUENCE</scope>
    <source>
        <strain evidence="1">CCMP1381</strain>
    </source>
</reference>
<dbReference type="AlphaFoldDB" id="A0A7S2BIP8"/>
<sequence length="123" mass="13742">MMGTFGVVFARRSPCVLCCDALLTPPPTPPSPALLMFELDKSRAATVRMDVGYESAERDQWAGGLQSTTRINKTESNRNPGYEQAGLHFRWDELLRRVKYRGVSCTEHPACISSGNSYKERSI</sequence>
<organism evidence="1">
    <name type="scientific">Octactis speculum</name>
    <dbReference type="NCBI Taxonomy" id="3111310"/>
    <lineage>
        <taxon>Eukaryota</taxon>
        <taxon>Sar</taxon>
        <taxon>Stramenopiles</taxon>
        <taxon>Ochrophyta</taxon>
        <taxon>Dictyochophyceae</taxon>
        <taxon>Dictyochales</taxon>
        <taxon>Dictyochaceae</taxon>
        <taxon>Octactis</taxon>
    </lineage>
</organism>
<accession>A0A7S2BIP8</accession>
<proteinExistence type="predicted"/>
<name>A0A7S2BIP8_9STRA</name>
<gene>
    <name evidence="1" type="ORF">DSPE1174_LOCUS7914</name>
</gene>
<protein>
    <submittedName>
        <fullName evidence="1">Uncharacterized protein</fullName>
    </submittedName>
</protein>
<dbReference type="EMBL" id="HBGS01015124">
    <property type="protein sequence ID" value="CAD9397839.1"/>
    <property type="molecule type" value="Transcribed_RNA"/>
</dbReference>